<protein>
    <submittedName>
        <fullName evidence="2">DUF6079 family protein</fullName>
    </submittedName>
</protein>
<keyword evidence="3" id="KW-1185">Reference proteome</keyword>
<gene>
    <name evidence="2" type="ORF">ACFL27_11235</name>
</gene>
<reference evidence="2 3" key="1">
    <citation type="submission" date="2024-09" db="EMBL/GenBank/DDBJ databases">
        <title>Laminarin stimulates single cell rates of sulfate reduction while oxygen inhibits transcriptomic activity in coastal marine sediment.</title>
        <authorList>
            <person name="Lindsay M."/>
            <person name="Orcutt B."/>
            <person name="Emerson D."/>
            <person name="Stepanauskas R."/>
            <person name="D'Angelo T."/>
        </authorList>
    </citation>
    <scope>NUCLEOTIDE SEQUENCE [LARGE SCALE GENOMIC DNA]</scope>
    <source>
        <strain evidence="2">SAG AM-311-K15</strain>
    </source>
</reference>
<sequence>MAENTTLGHLISAPDVRTVVQLRDLEDQKLSQALARHFVFTAEVCFIFNTILEKVSYNQGQGFFLMGNYGSGKSHLLFTLSLIFDYPQLRQHLNIRHDAVASLIEEISQKKYLLVTVPLQEHSNHESLEQAILFHISRQMASKFGEELPVGLPSEAYKIIKTSYRAEFEKFLKKYGKTVATLEEEQAGFLAESFVAEKNLPFKSHYSRHLFIPRLKEFLQRQGCAGVVVLIDEISEFLRSKLQPRTFQEDIRFVQFLGEGSNQIPLWIVASLQERIEETGEIPQATFHKIKDRYPIRLSLSGQHIQELIHRFLIVKRPGSETQISDIHQELGHHFGPLPFSQESFSRLYPVHPTTIQYLEELRPLFSQHRGVVDFIHYNIVGDPARRIRGHLDAPREWLLTPDLIFDHFRLRIKETIEWNRYHDIVFHYFQEQVEHLFSTETERELALRIIKLLILSCLFPTPRALTVAEMTLMLLHRVTDLDPQVNYQYIQAVADKLVQEGVYLVRRKDDRADVDRYTIDIEYDLKIVVERKLDVIRQEIFPDDQRLFTILGQDLREPFLPLAQFQMSEINPHEVTWLNSKRLGFLALVSVRDQKEGWLQEVKRFLLQKEEHFFFLIFSPLQPEQDIDEINQFLLADLPDHAPQLLMWLPQKIEKNASLTDILARRILMQRLEREQNIHNNKIREYLEEMINQDRLVVKETFRTCYLDGEIIDGHGQVLYALRDLGLLPFPELLSKVLGEFFKLLYPKHHRIAALTEVYQRNRLDELIQKFFMPGQIDFQHQSNFVLKSIIDGYLKPMKLTKQIRKDTLLDCDPNRSEVVRAGLKLMKNQSLNRQDWEKLMKKCEFGLSNPQIELLLLAMIFSGNMTAFSRDKKITPDTMTVKTLAKIDRVGPGEIISPEHQSLLFQLNILPEQLIFKGFFSIIVQQEIWQWLVEFKESMLLKIENLNARMLAINQDPLFTKVDLEKALLTVSNLKKMVDSICITFDSRKGLLRFLDFVRNNPFIPQQLGNFDALATYFGDEFMAWKKRLHYLQEFQKNRFLSLAAARYQQVTDIFSQLQNEMYHATTLVDADFQRTFGTRFQNFQTEYQQLYLQEHNHYHSPLSLKPYEIIVQSKHLKVLNLLARLEGVQSYDQSRTWLKKIQEGKDSLCQHPVTEIIQEKLWCDCGFQIGDTRPPLAVNEILQNFEDSIRQTLTNIKQARVTDLINPQLSQLEEIGKGENALRIQELLTIAPDETRVITKLAQILNPDMVNTFNKILKGKVTFQTKNIQEFLDQVAGKSLPVSGLVKLFSDWLAVEQEDIYVRLEYDRTRTEAPSPLHHFLTAAASPELRSLLDALGEQQFTRMMLFLLWLQERMCPLEKIYSLCPDLPAHYKELLPSAARLSQDLFTQYPHLIEEHDRLIYYQEDPQIWLHRCLDALAPMTVPTLLKNEKMFTFLIQAGIKEIITAAIRQELELTPALINDLKQSALIKSPDPVPEEIEALSHIRNYLLSKHQIKAASFETPLSPQDWENVFRHDLALLPYRAAQARKILHDQDLADFLGVLQTEKIDQFMVEINQSFTDFYERSHHTIGMKLEAFLNHKIPAVQKKYPRSQLTYLLLDGLRYDLWLLIIRDIFAREGTIPQPFEELFLWASLPTNTGQQLKTLSTDGPYSFLNVTSDERASQKLKQEFEFTGGTIYKINVIDSKIHTSHDSLPILYKEIITQLQRQVVPLIRGLGAGDIMVVFADHGFTENPAFSEADKYNQSRYIHGGCSLHEVLVPAAFFYKM</sequence>
<comment type="caution">
    <text evidence="2">The sequence shown here is derived from an EMBL/GenBank/DDBJ whole genome shotgun (WGS) entry which is preliminary data.</text>
</comment>
<evidence type="ECO:0000313" key="3">
    <source>
        <dbReference type="Proteomes" id="UP001594351"/>
    </source>
</evidence>
<proteinExistence type="predicted"/>
<feature type="domain" description="DUF6079" evidence="1">
    <location>
        <begin position="24"/>
        <end position="156"/>
    </location>
</feature>
<name>A0ABV6YXG2_UNCC1</name>
<dbReference type="EMBL" id="JBHPBY010000122">
    <property type="protein sequence ID" value="MFC1850756.1"/>
    <property type="molecule type" value="Genomic_DNA"/>
</dbReference>
<evidence type="ECO:0000313" key="2">
    <source>
        <dbReference type="EMBL" id="MFC1850756.1"/>
    </source>
</evidence>
<dbReference type="Pfam" id="PF19557">
    <property type="entry name" value="DUF6079_1st"/>
    <property type="match status" value="1"/>
</dbReference>
<evidence type="ECO:0000259" key="1">
    <source>
        <dbReference type="Pfam" id="PF19557"/>
    </source>
</evidence>
<organism evidence="2 3">
    <name type="scientific">candidate division CSSED10-310 bacterium</name>
    <dbReference type="NCBI Taxonomy" id="2855610"/>
    <lineage>
        <taxon>Bacteria</taxon>
        <taxon>Bacteria division CSSED10-310</taxon>
    </lineage>
</organism>
<dbReference type="InterPro" id="IPR045725">
    <property type="entry name" value="DUF6079_N"/>
</dbReference>
<accession>A0ABV6YXG2</accession>
<dbReference type="Proteomes" id="UP001594351">
    <property type="component" value="Unassembled WGS sequence"/>
</dbReference>